<accession>A0ABP9SLV6</accession>
<dbReference type="InterPro" id="IPR047137">
    <property type="entry name" value="ORF3"/>
</dbReference>
<organism evidence="2 3">
    <name type="scientific">Arthrobacter gyeryongensis</name>
    <dbReference type="NCBI Taxonomy" id="1650592"/>
    <lineage>
        <taxon>Bacteria</taxon>
        <taxon>Bacillati</taxon>
        <taxon>Actinomycetota</taxon>
        <taxon>Actinomycetes</taxon>
        <taxon>Micrococcales</taxon>
        <taxon>Micrococcaceae</taxon>
        <taxon>Arthrobacter</taxon>
    </lineage>
</organism>
<name>A0ABP9SLV6_9MICC</name>
<proteinExistence type="predicted"/>
<dbReference type="PANTHER" id="PTHR33824:SF7">
    <property type="entry name" value="POLYKETIDE CYCLASE_DEHYDRASE AND LIPID TRANSPORT SUPERFAMILY PROTEIN"/>
    <property type="match status" value="1"/>
</dbReference>
<reference evidence="3" key="1">
    <citation type="journal article" date="2019" name="Int. J. Syst. Evol. Microbiol.">
        <title>The Global Catalogue of Microorganisms (GCM) 10K type strain sequencing project: providing services to taxonomists for standard genome sequencing and annotation.</title>
        <authorList>
            <consortium name="The Broad Institute Genomics Platform"/>
            <consortium name="The Broad Institute Genome Sequencing Center for Infectious Disease"/>
            <person name="Wu L."/>
            <person name="Ma J."/>
        </authorList>
    </citation>
    <scope>NUCLEOTIDE SEQUENCE [LARGE SCALE GENOMIC DNA]</scope>
    <source>
        <strain evidence="3">JCM 18514</strain>
    </source>
</reference>
<gene>
    <name evidence="2" type="ORF">GCM10023346_33310</name>
</gene>
<dbReference type="Pfam" id="PF03364">
    <property type="entry name" value="Polyketide_cyc"/>
    <property type="match status" value="1"/>
</dbReference>
<feature type="domain" description="Coenzyme Q-binding protein COQ10 START" evidence="1">
    <location>
        <begin position="25"/>
        <end position="142"/>
    </location>
</feature>
<dbReference type="SUPFAM" id="SSF55961">
    <property type="entry name" value="Bet v1-like"/>
    <property type="match status" value="1"/>
</dbReference>
<keyword evidence="3" id="KW-1185">Reference proteome</keyword>
<dbReference type="PANTHER" id="PTHR33824">
    <property type="entry name" value="POLYKETIDE CYCLASE/DEHYDRASE AND LIPID TRANSPORT SUPERFAMILY PROTEIN"/>
    <property type="match status" value="1"/>
</dbReference>
<dbReference type="Gene3D" id="3.30.530.20">
    <property type="match status" value="1"/>
</dbReference>
<dbReference type="Proteomes" id="UP001500200">
    <property type="component" value="Unassembled WGS sequence"/>
</dbReference>
<dbReference type="CDD" id="cd07817">
    <property type="entry name" value="SRPBCC_8"/>
    <property type="match status" value="1"/>
</dbReference>
<evidence type="ECO:0000313" key="3">
    <source>
        <dbReference type="Proteomes" id="UP001500200"/>
    </source>
</evidence>
<protein>
    <submittedName>
        <fullName evidence="2">SRPBCC family protein</fullName>
    </submittedName>
</protein>
<dbReference type="InterPro" id="IPR005031">
    <property type="entry name" value="COQ10_START"/>
</dbReference>
<comment type="caution">
    <text evidence="2">The sequence shown here is derived from an EMBL/GenBank/DDBJ whole genome shotgun (WGS) entry which is preliminary data.</text>
</comment>
<evidence type="ECO:0000313" key="2">
    <source>
        <dbReference type="EMBL" id="GAA5197757.1"/>
    </source>
</evidence>
<dbReference type="InterPro" id="IPR023393">
    <property type="entry name" value="START-like_dom_sf"/>
</dbReference>
<evidence type="ECO:0000259" key="1">
    <source>
        <dbReference type="Pfam" id="PF03364"/>
    </source>
</evidence>
<dbReference type="EMBL" id="BAABKK010000024">
    <property type="protein sequence ID" value="GAA5197757.1"/>
    <property type="molecule type" value="Genomic_DNA"/>
</dbReference>
<sequence length="165" mass="18652">MAILEASSRKSKGGKMQKVEEAIDVAVPVHTAYNQWTQFESFPRFMPGVESVSQLSATTNHWVTRVGGVEREFDTEIVDQEPDDRIAWRSIDGKSHAGIIRFSPLDANHTHVKVHFEWAPETVVEKAGAALKVDEMQVKADLKKFKEFIESRGNETGQWRGEVKE</sequence>